<keyword evidence="1 4" id="KW-0732">Signal</keyword>
<comment type="caution">
    <text evidence="6">The sequence shown here is derived from an EMBL/GenBank/DDBJ whole genome shotgun (WGS) entry which is preliminary data.</text>
</comment>
<reference evidence="7" key="1">
    <citation type="submission" date="2017-05" db="EMBL/GenBank/DDBJ databases">
        <authorList>
            <person name="Sharma S."/>
            <person name="Sidhu C."/>
            <person name="Pinnaka A.K."/>
        </authorList>
    </citation>
    <scope>NUCLEOTIDE SEQUENCE [LARGE SCALE GENOMIC DNA]</scope>
    <source>
        <strain evidence="7">AK93</strain>
    </source>
</reference>
<dbReference type="SUPFAM" id="SSF56300">
    <property type="entry name" value="Metallo-dependent phosphatases"/>
    <property type="match status" value="1"/>
</dbReference>
<dbReference type="Gene3D" id="3.60.21.10">
    <property type="match status" value="1"/>
</dbReference>
<dbReference type="RefSeq" id="WP_116347845.1">
    <property type="nucleotide sequence ID" value="NZ_NFZW01000009.1"/>
</dbReference>
<evidence type="ECO:0000256" key="3">
    <source>
        <dbReference type="SAM" id="MobiDB-lite"/>
    </source>
</evidence>
<evidence type="ECO:0000313" key="6">
    <source>
        <dbReference type="EMBL" id="RFA36474.1"/>
    </source>
</evidence>
<evidence type="ECO:0000259" key="5">
    <source>
        <dbReference type="Pfam" id="PF00149"/>
    </source>
</evidence>
<protein>
    <recommendedName>
        <fullName evidence="5">Calcineurin-like phosphoesterase domain-containing protein</fullName>
    </recommendedName>
</protein>
<evidence type="ECO:0000313" key="7">
    <source>
        <dbReference type="Proteomes" id="UP000256763"/>
    </source>
</evidence>
<feature type="signal peptide" evidence="4">
    <location>
        <begin position="1"/>
        <end position="21"/>
    </location>
</feature>
<accession>A0A3E0WU17</accession>
<dbReference type="PROSITE" id="PS51257">
    <property type="entry name" value="PROKAR_LIPOPROTEIN"/>
    <property type="match status" value="1"/>
</dbReference>
<name>A0A3E0WU17_9GAMM</name>
<evidence type="ECO:0000256" key="1">
    <source>
        <dbReference type="ARBA" id="ARBA00022729"/>
    </source>
</evidence>
<dbReference type="PANTHER" id="PTHR10161:SF14">
    <property type="entry name" value="TARTRATE-RESISTANT ACID PHOSPHATASE TYPE 5"/>
    <property type="match status" value="1"/>
</dbReference>
<organism evidence="6 7">
    <name type="scientific">Alkalilimnicola ehrlichii</name>
    <dbReference type="NCBI Taxonomy" id="351052"/>
    <lineage>
        <taxon>Bacteria</taxon>
        <taxon>Pseudomonadati</taxon>
        <taxon>Pseudomonadota</taxon>
        <taxon>Gammaproteobacteria</taxon>
        <taxon>Chromatiales</taxon>
        <taxon>Ectothiorhodospiraceae</taxon>
        <taxon>Alkalilimnicola</taxon>
    </lineage>
</organism>
<dbReference type="InterPro" id="IPR029052">
    <property type="entry name" value="Metallo-depent_PP-like"/>
</dbReference>
<sequence length="322" mass="36550">MKRLAYSAALLAFLLALQGCGSESDNNDSADNNPPQEETQPTLRFIAVGDTGTGGERQYRVADAMQQVCLERGCDFALGLGDNIYEVGAGSPYDPQFEEKFELPYRNLDFTFYMTLGNHDNSLLTGLGLYNDQGQNQVAYHYRADRSSEKWYMPYRYYSVEHEHALFMSLDSNPLVTPGDNHPNRGPITGYKETQTRWFLSTVERSPATWRFAFAHYPYISNGRHGNAGRYDLIPGLGIRYKRFLEKRFASMSTYSSPATITTCNGCRPWKTAPTPSSSSARRRETKAAKQPASQLKLLSGGRGQRFLLDRNHRRHLLRRRL</sequence>
<feature type="domain" description="Calcineurin-like phosphoesterase" evidence="5">
    <location>
        <begin position="43"/>
        <end position="227"/>
    </location>
</feature>
<dbReference type="EMBL" id="NFZW01000009">
    <property type="protein sequence ID" value="RFA36474.1"/>
    <property type="molecule type" value="Genomic_DNA"/>
</dbReference>
<gene>
    <name evidence="6" type="ORF">CAL65_10880</name>
</gene>
<dbReference type="GO" id="GO:0016787">
    <property type="term" value="F:hydrolase activity"/>
    <property type="evidence" value="ECO:0007669"/>
    <property type="project" value="UniProtKB-KW"/>
</dbReference>
<dbReference type="InterPro" id="IPR004843">
    <property type="entry name" value="Calcineurin-like_PHP"/>
</dbReference>
<feature type="region of interest" description="Disordered" evidence="3">
    <location>
        <begin position="267"/>
        <end position="294"/>
    </location>
</feature>
<dbReference type="InterPro" id="IPR051558">
    <property type="entry name" value="Metallophosphoesterase_PAP"/>
</dbReference>
<keyword evidence="2" id="KW-0378">Hydrolase</keyword>
<keyword evidence="7" id="KW-1185">Reference proteome</keyword>
<dbReference type="PANTHER" id="PTHR10161">
    <property type="entry name" value="TARTRATE-RESISTANT ACID PHOSPHATASE TYPE 5"/>
    <property type="match status" value="1"/>
</dbReference>
<feature type="chain" id="PRO_5017831482" description="Calcineurin-like phosphoesterase domain-containing protein" evidence="4">
    <location>
        <begin position="22"/>
        <end position="322"/>
    </location>
</feature>
<dbReference type="Pfam" id="PF00149">
    <property type="entry name" value="Metallophos"/>
    <property type="match status" value="1"/>
</dbReference>
<evidence type="ECO:0000256" key="2">
    <source>
        <dbReference type="ARBA" id="ARBA00022801"/>
    </source>
</evidence>
<evidence type="ECO:0000256" key="4">
    <source>
        <dbReference type="SAM" id="SignalP"/>
    </source>
</evidence>
<proteinExistence type="predicted"/>
<dbReference type="Proteomes" id="UP000256763">
    <property type="component" value="Unassembled WGS sequence"/>
</dbReference>
<dbReference type="AlphaFoldDB" id="A0A3E0WU17"/>